<evidence type="ECO:0000313" key="3">
    <source>
        <dbReference type="EMBL" id="GMI36356.1"/>
    </source>
</evidence>
<dbReference type="AlphaFoldDB" id="A0A9W7L6K7"/>
<dbReference type="EMBL" id="BRYA01000951">
    <property type="protein sequence ID" value="GMI36356.1"/>
    <property type="molecule type" value="Genomic_DNA"/>
</dbReference>
<evidence type="ECO:0000256" key="2">
    <source>
        <dbReference type="SAM" id="Phobius"/>
    </source>
</evidence>
<comment type="caution">
    <text evidence="3">The sequence shown here is derived from an EMBL/GenBank/DDBJ whole genome shotgun (WGS) entry which is preliminary data.</text>
</comment>
<evidence type="ECO:0000256" key="1">
    <source>
        <dbReference type="SAM" id="MobiDB-lite"/>
    </source>
</evidence>
<feature type="transmembrane region" description="Helical" evidence="2">
    <location>
        <begin position="12"/>
        <end position="33"/>
    </location>
</feature>
<keyword evidence="4" id="KW-1185">Reference proteome</keyword>
<evidence type="ECO:0000313" key="4">
    <source>
        <dbReference type="Proteomes" id="UP001165065"/>
    </source>
</evidence>
<feature type="compositionally biased region" description="Basic and acidic residues" evidence="1">
    <location>
        <begin position="142"/>
        <end position="164"/>
    </location>
</feature>
<keyword evidence="2" id="KW-0812">Transmembrane</keyword>
<dbReference type="Proteomes" id="UP001165065">
    <property type="component" value="Unassembled WGS sequence"/>
</dbReference>
<feature type="region of interest" description="Disordered" evidence="1">
    <location>
        <begin position="142"/>
        <end position="180"/>
    </location>
</feature>
<feature type="transmembrane region" description="Helical" evidence="2">
    <location>
        <begin position="39"/>
        <end position="58"/>
    </location>
</feature>
<sequence>MPVTMAEGVSKVSRRIMLGGLLGAVGGAGLAVYRGGVVGAYAGNMAGSFAVTACAIYVPERFYNFASRNFSKPPLVDDIYTRAGEHDIFPSHVFGGAVGGGIMGSLFRASVAGGGIPGAVMMGIGGMGLGMAEKTFIEWKEEERNRREKEYGGREGDGGEERGWGGDQRGRKHYDPKSYR</sequence>
<gene>
    <name evidence="3" type="ORF">TrCOL_g9619</name>
</gene>
<proteinExistence type="predicted"/>
<keyword evidence="2" id="KW-0472">Membrane</keyword>
<name>A0A9W7L6K7_9STRA</name>
<keyword evidence="2" id="KW-1133">Transmembrane helix</keyword>
<reference evidence="4" key="1">
    <citation type="journal article" date="2023" name="Commun. Biol.">
        <title>Genome analysis of Parmales, the sister group of diatoms, reveals the evolutionary specialization of diatoms from phago-mixotrophs to photoautotrophs.</title>
        <authorList>
            <person name="Ban H."/>
            <person name="Sato S."/>
            <person name="Yoshikawa S."/>
            <person name="Yamada K."/>
            <person name="Nakamura Y."/>
            <person name="Ichinomiya M."/>
            <person name="Sato N."/>
            <person name="Blanc-Mathieu R."/>
            <person name="Endo H."/>
            <person name="Kuwata A."/>
            <person name="Ogata H."/>
        </authorList>
    </citation>
    <scope>NUCLEOTIDE SEQUENCE [LARGE SCALE GENOMIC DNA]</scope>
</reference>
<organism evidence="3 4">
    <name type="scientific">Triparma columacea</name>
    <dbReference type="NCBI Taxonomy" id="722753"/>
    <lineage>
        <taxon>Eukaryota</taxon>
        <taxon>Sar</taxon>
        <taxon>Stramenopiles</taxon>
        <taxon>Ochrophyta</taxon>
        <taxon>Bolidophyceae</taxon>
        <taxon>Parmales</taxon>
        <taxon>Triparmaceae</taxon>
        <taxon>Triparma</taxon>
    </lineage>
</organism>
<accession>A0A9W7L6K7</accession>
<protein>
    <submittedName>
        <fullName evidence="3">Uncharacterized protein</fullName>
    </submittedName>
</protein>